<evidence type="ECO:0000313" key="2">
    <source>
        <dbReference type="EMBL" id="OBX64312.1"/>
    </source>
</evidence>
<comment type="caution">
    <text evidence="2">The sequence shown here is derived from an EMBL/GenBank/DDBJ whole genome shotgun (WGS) entry which is preliminary data.</text>
</comment>
<dbReference type="EMBL" id="LZMT01000017">
    <property type="protein sequence ID" value="OBX64312.1"/>
    <property type="molecule type" value="Genomic_DNA"/>
</dbReference>
<protein>
    <submittedName>
        <fullName evidence="2">Uncharacterized protein</fullName>
    </submittedName>
</protein>
<gene>
    <name evidence="2" type="ORF">A9299_09910</name>
</gene>
<sequence length="94" mass="9677">MALIASYGKIKGFFNSVSSSSGGIGFLLWSWLVINQKNPFRLGSWSRLPLVRPLPSAGASVVAPVVRSSAGGAGQPSGIKKPLQAEGVLLGLGL</sequence>
<keyword evidence="1" id="KW-0472">Membrane</keyword>
<name>A0AA91FIY9_FAUOS</name>
<keyword evidence="1" id="KW-1133">Transmembrane helix</keyword>
<dbReference type="AlphaFoldDB" id="A0AA91FIY9"/>
<feature type="transmembrane region" description="Helical" evidence="1">
    <location>
        <begin position="12"/>
        <end position="32"/>
    </location>
</feature>
<proteinExistence type="predicted"/>
<reference evidence="2" key="1">
    <citation type="submission" date="2016-06" db="EMBL/GenBank/DDBJ databases">
        <title>Draft genome of Moraxella osloensis CCUG 67237.</title>
        <authorList>
            <person name="Salva-Serra F."/>
            <person name="Engstrom-Jakobsson H."/>
            <person name="Thorell K."/>
            <person name="Gonzales-Siles L."/>
            <person name="Karlsson R."/>
            <person name="Boulund F."/>
            <person name="Engstrand L."/>
            <person name="Kristiansson E."/>
            <person name="Moore E."/>
        </authorList>
    </citation>
    <scope>NUCLEOTIDE SEQUENCE [LARGE SCALE GENOMIC DNA]</scope>
    <source>
        <strain evidence="2">CCUG 67237</strain>
    </source>
</reference>
<organism evidence="2">
    <name type="scientific">Faucicola osloensis</name>
    <name type="common">Moraxella osloensis</name>
    <dbReference type="NCBI Taxonomy" id="34062"/>
    <lineage>
        <taxon>Bacteria</taxon>
        <taxon>Pseudomonadati</taxon>
        <taxon>Pseudomonadota</taxon>
        <taxon>Gammaproteobacteria</taxon>
        <taxon>Moraxellales</taxon>
        <taxon>Moraxellaceae</taxon>
        <taxon>Faucicola</taxon>
    </lineage>
</organism>
<evidence type="ECO:0000256" key="1">
    <source>
        <dbReference type="SAM" id="Phobius"/>
    </source>
</evidence>
<keyword evidence="1" id="KW-0812">Transmembrane</keyword>
<accession>A0AA91FIY9</accession>